<feature type="chain" id="PRO_5038389617" evidence="7">
    <location>
        <begin position="21"/>
        <end position="741"/>
    </location>
</feature>
<dbReference type="InterPro" id="IPR015500">
    <property type="entry name" value="Peptidase_S8_subtilisin-rel"/>
</dbReference>
<feature type="active site" description="Charge relay system" evidence="5">
    <location>
        <position position="253"/>
    </location>
</feature>
<dbReference type="EMBL" id="APCD01000022">
    <property type="protein sequence ID" value="EMT45170.1"/>
    <property type="molecule type" value="Genomic_DNA"/>
</dbReference>
<accession>M8DLA4</accession>
<dbReference type="PROSITE" id="PS00137">
    <property type="entry name" value="SUBTILASE_HIS"/>
    <property type="match status" value="1"/>
</dbReference>
<evidence type="ECO:0000256" key="5">
    <source>
        <dbReference type="PROSITE-ProRule" id="PRU01240"/>
    </source>
</evidence>
<comment type="similarity">
    <text evidence="1 5 6">Belongs to the peptidase S8 family.</text>
</comment>
<dbReference type="InterPro" id="IPR000209">
    <property type="entry name" value="Peptidase_S8/S53_dom"/>
</dbReference>
<feature type="domain" description="SLH" evidence="8">
    <location>
        <begin position="558"/>
        <end position="621"/>
    </location>
</feature>
<feature type="domain" description="SLH" evidence="8">
    <location>
        <begin position="679"/>
        <end position="740"/>
    </location>
</feature>
<dbReference type="SUPFAM" id="SSF52743">
    <property type="entry name" value="Subtilisin-like"/>
    <property type="match status" value="1"/>
</dbReference>
<dbReference type="GO" id="GO:0004252">
    <property type="term" value="F:serine-type endopeptidase activity"/>
    <property type="evidence" value="ECO:0007669"/>
    <property type="project" value="UniProtKB-UniRule"/>
</dbReference>
<organism evidence="9 10">
    <name type="scientific">Anoxybacillus flavithermus AK1</name>
    <dbReference type="NCBI Taxonomy" id="1297581"/>
    <lineage>
        <taxon>Bacteria</taxon>
        <taxon>Bacillati</taxon>
        <taxon>Bacillota</taxon>
        <taxon>Bacilli</taxon>
        <taxon>Bacillales</taxon>
        <taxon>Anoxybacillaceae</taxon>
        <taxon>Anoxybacillus</taxon>
    </lineage>
</organism>
<dbReference type="PROSITE" id="PS51892">
    <property type="entry name" value="SUBTILASE"/>
    <property type="match status" value="1"/>
</dbReference>
<dbReference type="Pfam" id="PF00395">
    <property type="entry name" value="SLH"/>
    <property type="match status" value="2"/>
</dbReference>
<dbReference type="PROSITE" id="PS00138">
    <property type="entry name" value="SUBTILASE_SER"/>
    <property type="match status" value="1"/>
</dbReference>
<dbReference type="AlphaFoldDB" id="M8DLA4"/>
<evidence type="ECO:0000256" key="1">
    <source>
        <dbReference type="ARBA" id="ARBA00011073"/>
    </source>
</evidence>
<dbReference type="RefSeq" id="WP_003398451.1">
    <property type="nucleotide sequence ID" value="NZ_APCD01000022.1"/>
</dbReference>
<dbReference type="InterPro" id="IPR036852">
    <property type="entry name" value="Peptidase_S8/S53_dom_sf"/>
</dbReference>
<dbReference type="Proteomes" id="UP000012085">
    <property type="component" value="Unassembled WGS sequence"/>
</dbReference>
<keyword evidence="4 5" id="KW-0720">Serine protease</keyword>
<dbReference type="InterPro" id="IPR022398">
    <property type="entry name" value="Peptidase_S8_His-AS"/>
</dbReference>
<evidence type="ECO:0000313" key="9">
    <source>
        <dbReference type="EMBL" id="EMT45170.1"/>
    </source>
</evidence>
<dbReference type="GO" id="GO:0006508">
    <property type="term" value="P:proteolysis"/>
    <property type="evidence" value="ECO:0007669"/>
    <property type="project" value="UniProtKB-KW"/>
</dbReference>
<dbReference type="PANTHER" id="PTHR43806">
    <property type="entry name" value="PEPTIDASE S8"/>
    <property type="match status" value="1"/>
</dbReference>
<name>M8DLA4_9BACL</name>
<keyword evidence="2 5" id="KW-0645">Protease</keyword>
<comment type="caution">
    <text evidence="9">The sequence shown here is derived from an EMBL/GenBank/DDBJ whole genome shotgun (WGS) entry which is preliminary data.</text>
</comment>
<evidence type="ECO:0000256" key="7">
    <source>
        <dbReference type="SAM" id="SignalP"/>
    </source>
</evidence>
<sequence length="741" mass="82409">MKKWLWLCIVCFLFSARVQASEKEEWIIQVRNESDMKYINADVLDVMGTFAKVMMTEEEREHVSHLPFVVRIEKNDRKRAATNDPLFVEQWSLPVIRWTFPSLTSTNHFIGKLMNVDGRVETYRGEAVNGEHIVFTMGEERVTRISVTLDHVEGPWRLEVKDSNGEILGENEGELHRLDVLIPRFSSTIHLHVIASDWQQAPCIIQMKAVNHVVVAVIDSGIVLHEDVGDHILYSLSVDYAEKKRYAEDTFGHGTHVTGILAAVGNNGRGITGLLGNAPIDILPIKVLDRYGIGGDFEIAKGVKYALDHGASVINLSLAGQGETEVLRSIIAEAVKKGVHVVAAAGNSHMATTNVYPASYPGVITVAAINRQQAPLSISNYGWEVDVSAPGDFLWSTYISGYRTMRGTSMATPHVSALLAVLRATYPEEDALQLRKRLWKTAKDVHWRGYDIYTGYGIIQWQEAIASPTPLGLDWLNVQPGQPLKRNGTYVLGVSPQFIGMNGHMFVNGKLVHSFLVDQDMMSFRLFDLAQQQGDIAVVITDDQKRVVASDVRLVPIHATSFSDVNKTHWAYDAITQAKQRGMIRGYPDGTFRPHVSLTRRQSIIMLYRLLSWEAPSVLRSPFSDVPLASTDALAVVTAAEKGVVKGSGGRARLDEPLTRGQLALLLTRALQLDNAPIRSVYPFQDVTQRDVWLAVQLLAERGLIAKHAFFRPNDPVTRAEMCAILIRAAELIRQKSTKSA</sequence>
<keyword evidence="3 5" id="KW-0378">Hydrolase</keyword>
<reference evidence="9 10" key="1">
    <citation type="submission" date="2013-03" db="EMBL/GenBank/DDBJ databases">
        <title>Assembly of a new bacterial strain Anoxybacillus flavithermus AK1.</title>
        <authorList>
            <person name="Rajan I."/>
            <person name="PoliReddy D."/>
            <person name="Sugumar T."/>
            <person name="Rathinam K."/>
            <person name="Alqarawi S."/>
            <person name="Khalil A.B."/>
            <person name="Sivakumar N."/>
        </authorList>
    </citation>
    <scope>NUCLEOTIDE SEQUENCE [LARGE SCALE GENOMIC DNA]</scope>
    <source>
        <strain evidence="9 10">AK1</strain>
    </source>
</reference>
<dbReference type="PRINTS" id="PR00723">
    <property type="entry name" value="SUBTILISIN"/>
</dbReference>
<dbReference type="InterPro" id="IPR023828">
    <property type="entry name" value="Peptidase_S8_Ser-AS"/>
</dbReference>
<dbReference type="Pfam" id="PF00082">
    <property type="entry name" value="Peptidase_S8"/>
    <property type="match status" value="1"/>
</dbReference>
<evidence type="ECO:0000256" key="2">
    <source>
        <dbReference type="ARBA" id="ARBA00022670"/>
    </source>
</evidence>
<dbReference type="InterPro" id="IPR001119">
    <property type="entry name" value="SLH_dom"/>
</dbReference>
<dbReference type="InterPro" id="IPR023827">
    <property type="entry name" value="Peptidase_S8_Asp-AS"/>
</dbReference>
<gene>
    <name evidence="9" type="ORF">H919_11564</name>
</gene>
<dbReference type="InterPro" id="IPR050131">
    <property type="entry name" value="Peptidase_S8_subtilisin-like"/>
</dbReference>
<evidence type="ECO:0000256" key="3">
    <source>
        <dbReference type="ARBA" id="ARBA00022801"/>
    </source>
</evidence>
<dbReference type="PANTHER" id="PTHR43806:SF11">
    <property type="entry name" value="CEREVISIN-RELATED"/>
    <property type="match status" value="1"/>
</dbReference>
<evidence type="ECO:0000259" key="8">
    <source>
        <dbReference type="PROSITE" id="PS51272"/>
    </source>
</evidence>
<feature type="active site" description="Charge relay system" evidence="5">
    <location>
        <position position="219"/>
    </location>
</feature>
<protein>
    <submittedName>
        <fullName evidence="9">Subtilisin-type proteinase</fullName>
    </submittedName>
</protein>
<feature type="active site" description="Charge relay system" evidence="5">
    <location>
        <position position="409"/>
    </location>
</feature>
<proteinExistence type="inferred from homology"/>
<dbReference type="PROSITE" id="PS00136">
    <property type="entry name" value="SUBTILASE_ASP"/>
    <property type="match status" value="1"/>
</dbReference>
<feature type="signal peptide" evidence="7">
    <location>
        <begin position="1"/>
        <end position="20"/>
    </location>
</feature>
<dbReference type="PATRIC" id="fig|1297581.3.peg.2343"/>
<dbReference type="Gene3D" id="3.40.50.200">
    <property type="entry name" value="Peptidase S8/S53 domain"/>
    <property type="match status" value="1"/>
</dbReference>
<dbReference type="PROSITE" id="PS51272">
    <property type="entry name" value="SLH"/>
    <property type="match status" value="2"/>
</dbReference>
<evidence type="ECO:0000256" key="6">
    <source>
        <dbReference type="RuleBase" id="RU003355"/>
    </source>
</evidence>
<evidence type="ECO:0000313" key="10">
    <source>
        <dbReference type="Proteomes" id="UP000012085"/>
    </source>
</evidence>
<keyword evidence="7" id="KW-0732">Signal</keyword>
<evidence type="ECO:0000256" key="4">
    <source>
        <dbReference type="ARBA" id="ARBA00022825"/>
    </source>
</evidence>
<reference evidence="9 10" key="2">
    <citation type="journal article" date="2015" name="Genome Announc.">
        <title>Genome Sequence of Anoxybacillus flavithermus Strain AK1, a Thermophile Isolated from a Hot Spring in Saudi Arabia.</title>
        <authorList>
            <person name="Khalil A."/>
            <person name="Sivakumar N."/>
            <person name="Qarawi S."/>
        </authorList>
    </citation>
    <scope>NUCLEOTIDE SEQUENCE [LARGE SCALE GENOMIC DNA]</scope>
    <source>
        <strain evidence="9 10">AK1</strain>
    </source>
</reference>